<keyword evidence="8 9" id="KW-0472">Membrane</keyword>
<dbReference type="InterPro" id="IPR023395">
    <property type="entry name" value="MCP_dom_sf"/>
</dbReference>
<name>A0A7R9G7U0_9CRUS</name>
<dbReference type="PROSITE" id="PS50920">
    <property type="entry name" value="SOLCAR"/>
    <property type="match status" value="3"/>
</dbReference>
<gene>
    <name evidence="11" type="ORF">NMOB1V02_LOCUS357</name>
</gene>
<keyword evidence="5" id="KW-0677">Repeat</keyword>
<evidence type="ECO:0000256" key="6">
    <source>
        <dbReference type="ARBA" id="ARBA00022989"/>
    </source>
</evidence>
<dbReference type="GO" id="GO:0031966">
    <property type="term" value="C:mitochondrial membrane"/>
    <property type="evidence" value="ECO:0007669"/>
    <property type="project" value="UniProtKB-SubCell"/>
</dbReference>
<dbReference type="InterPro" id="IPR018108">
    <property type="entry name" value="MCP_transmembrane"/>
</dbReference>
<evidence type="ECO:0000256" key="9">
    <source>
        <dbReference type="PROSITE-ProRule" id="PRU00282"/>
    </source>
</evidence>
<dbReference type="SUPFAM" id="SSF103506">
    <property type="entry name" value="Mitochondrial carrier"/>
    <property type="match status" value="1"/>
</dbReference>
<dbReference type="Proteomes" id="UP000678499">
    <property type="component" value="Unassembled WGS sequence"/>
</dbReference>
<keyword evidence="3 10" id="KW-0813">Transport</keyword>
<reference evidence="11" key="1">
    <citation type="submission" date="2020-11" db="EMBL/GenBank/DDBJ databases">
        <authorList>
            <person name="Tran Van P."/>
        </authorList>
    </citation>
    <scope>NUCLEOTIDE SEQUENCE</scope>
</reference>
<dbReference type="InterPro" id="IPR050567">
    <property type="entry name" value="Mitochondrial_Carrier"/>
</dbReference>
<comment type="similarity">
    <text evidence="2 10">Belongs to the mitochondrial carrier (TC 2.A.29) family.</text>
</comment>
<evidence type="ECO:0000256" key="2">
    <source>
        <dbReference type="ARBA" id="ARBA00006375"/>
    </source>
</evidence>
<evidence type="ECO:0008006" key="13">
    <source>
        <dbReference type="Google" id="ProtNLM"/>
    </source>
</evidence>
<dbReference type="PANTHER" id="PTHR45624">
    <property type="entry name" value="MITOCHONDRIAL BASIC AMINO ACIDS TRANSPORTER-RELATED"/>
    <property type="match status" value="1"/>
</dbReference>
<evidence type="ECO:0000256" key="5">
    <source>
        <dbReference type="ARBA" id="ARBA00022737"/>
    </source>
</evidence>
<evidence type="ECO:0000256" key="8">
    <source>
        <dbReference type="ARBA" id="ARBA00023136"/>
    </source>
</evidence>
<accession>A0A7R9G7U0</accession>
<evidence type="ECO:0000256" key="10">
    <source>
        <dbReference type="RuleBase" id="RU000488"/>
    </source>
</evidence>
<keyword evidence="12" id="KW-1185">Reference proteome</keyword>
<evidence type="ECO:0000256" key="4">
    <source>
        <dbReference type="ARBA" id="ARBA00022692"/>
    </source>
</evidence>
<dbReference type="GO" id="GO:1990575">
    <property type="term" value="P:mitochondrial L-ornithine transmembrane transport"/>
    <property type="evidence" value="ECO:0007669"/>
    <property type="project" value="TreeGrafter"/>
</dbReference>
<dbReference type="OrthoDB" id="409586at2759"/>
<comment type="subcellular location">
    <subcellularLocation>
        <location evidence="1">Mitochondrion membrane</location>
        <topology evidence="1">Multi-pass membrane protein</topology>
    </subcellularLocation>
</comment>
<dbReference type="EMBL" id="CAJPEX010000029">
    <property type="protein sequence ID" value="CAG0912575.1"/>
    <property type="molecule type" value="Genomic_DNA"/>
</dbReference>
<dbReference type="Gene3D" id="1.50.40.10">
    <property type="entry name" value="Mitochondrial carrier domain"/>
    <property type="match status" value="1"/>
</dbReference>
<dbReference type="AlphaFoldDB" id="A0A7R9G7U0"/>
<evidence type="ECO:0000313" key="11">
    <source>
        <dbReference type="EMBL" id="CAD7272423.1"/>
    </source>
</evidence>
<evidence type="ECO:0000256" key="7">
    <source>
        <dbReference type="ARBA" id="ARBA00023128"/>
    </source>
</evidence>
<keyword evidence="4 9" id="KW-0812">Transmembrane</keyword>
<feature type="repeat" description="Solcar" evidence="9">
    <location>
        <begin position="42"/>
        <end position="127"/>
    </location>
</feature>
<dbReference type="Pfam" id="PF00153">
    <property type="entry name" value="Mito_carr"/>
    <property type="match status" value="3"/>
</dbReference>
<evidence type="ECO:0000256" key="1">
    <source>
        <dbReference type="ARBA" id="ARBA00004225"/>
    </source>
</evidence>
<keyword evidence="6" id="KW-1133">Transmembrane helix</keyword>
<dbReference type="GO" id="GO:0000064">
    <property type="term" value="F:L-ornithine transmembrane transporter activity"/>
    <property type="evidence" value="ECO:0007669"/>
    <property type="project" value="TreeGrafter"/>
</dbReference>
<dbReference type="EMBL" id="OA882066">
    <property type="protein sequence ID" value="CAD7272423.1"/>
    <property type="molecule type" value="Genomic_DNA"/>
</dbReference>
<sequence length="315" mass="34523">MTTPSAEIVEEELRELYHERPVFEIGESGILQKTERTTTTFKDPLIGFVAGTFGGIASVYVGQPLDTVKVKMQTFPHLHSRMISCLKDTFRKDGIARGLYAGTLPAVAANVAENSVLFAAYGTLQKLAVNLTGVPSVKELPNLASAICGSAAAFFCSFTLCPTELIKCKLQALRETGAMNSCIVSGKSIPWTPFALTRHIMRTGGFRGMFCGLSSTMAREMGGYFFFFGGYEFTRGMLTPEGKSKDDIGILRTIVAGGVGGMTLWTVVFPFDVVKSRVQIQSSNEGLLQVMRHIYKTEGGSYLLFEMFPWAFWTM</sequence>
<evidence type="ECO:0000256" key="3">
    <source>
        <dbReference type="ARBA" id="ARBA00022448"/>
    </source>
</evidence>
<feature type="repeat" description="Solcar" evidence="9">
    <location>
        <begin position="140"/>
        <end position="237"/>
    </location>
</feature>
<keyword evidence="7" id="KW-0496">Mitochondrion</keyword>
<feature type="repeat" description="Solcar" evidence="9">
    <location>
        <begin position="248"/>
        <end position="315"/>
    </location>
</feature>
<protein>
    <recommendedName>
        <fullName evidence="13">Mitochondrial ornithine transporter 1</fullName>
    </recommendedName>
</protein>
<organism evidence="11">
    <name type="scientific">Notodromas monacha</name>
    <dbReference type="NCBI Taxonomy" id="399045"/>
    <lineage>
        <taxon>Eukaryota</taxon>
        <taxon>Metazoa</taxon>
        <taxon>Ecdysozoa</taxon>
        <taxon>Arthropoda</taxon>
        <taxon>Crustacea</taxon>
        <taxon>Oligostraca</taxon>
        <taxon>Ostracoda</taxon>
        <taxon>Podocopa</taxon>
        <taxon>Podocopida</taxon>
        <taxon>Cypridocopina</taxon>
        <taxon>Cypridoidea</taxon>
        <taxon>Cyprididae</taxon>
        <taxon>Notodromas</taxon>
    </lineage>
</organism>
<dbReference type="PANTHER" id="PTHR45624:SF12">
    <property type="entry name" value="MITOCHONDRIAL ORNITHINE TRANSPORTER 1"/>
    <property type="match status" value="1"/>
</dbReference>
<proteinExistence type="inferred from homology"/>
<evidence type="ECO:0000313" key="12">
    <source>
        <dbReference type="Proteomes" id="UP000678499"/>
    </source>
</evidence>